<protein>
    <submittedName>
        <fullName evidence="1">Uncharacterized protein</fullName>
    </submittedName>
</protein>
<evidence type="ECO:0000313" key="2">
    <source>
        <dbReference type="Proteomes" id="UP001142610"/>
    </source>
</evidence>
<sequence length="310" mass="34899">MSSLEPIYRAVRSQQDGGPEVAASAAAAIEAVFQKSDAVILGMLFYGSRLRASSDAGKMVDLYVLIDSYEAFHESPLRRLASRLVPPDVFMLTTEDDLGRTVSIKYSVITLSAFERLSRGKLGTSIWGRFSQPVQVVKARDEETRTRILTALAQCMESFCLATEGLMGPSFTAREFCREGLAQCYRTELRAERPYARAEEIVASNPGWFERMVSSVYGSPDEDGQYRSPQGRRSRAARGWWFLRRLTGKPITVLRVIKGALTFEHAVDYALDKLEKHSGVRLHLTDAQRRRPLLWSPVLLWKAVRSGAWR</sequence>
<dbReference type="EMBL" id="JANIBC010000016">
    <property type="protein sequence ID" value="MCQ8186334.1"/>
    <property type="molecule type" value="Genomic_DNA"/>
</dbReference>
<reference evidence="1" key="1">
    <citation type="submission" date="2022-07" db="EMBL/GenBank/DDBJ databases">
        <title>Parvularcula maris sp. nov., an algicidal bacterium isolated from seawater.</title>
        <authorList>
            <person name="Li F."/>
        </authorList>
    </citation>
    <scope>NUCLEOTIDE SEQUENCE</scope>
    <source>
        <strain evidence="1">BGMRC 0090</strain>
    </source>
</reference>
<evidence type="ECO:0000313" key="1">
    <source>
        <dbReference type="EMBL" id="MCQ8186334.1"/>
    </source>
</evidence>
<comment type="caution">
    <text evidence="1">The sequence shown here is derived from an EMBL/GenBank/DDBJ whole genome shotgun (WGS) entry which is preliminary data.</text>
</comment>
<keyword evidence="2" id="KW-1185">Reference proteome</keyword>
<dbReference type="RefSeq" id="WP_256620243.1">
    <property type="nucleotide sequence ID" value="NZ_JANIBC010000016.1"/>
</dbReference>
<proteinExistence type="predicted"/>
<name>A0A9X2LAZ5_9PROT</name>
<gene>
    <name evidence="1" type="ORF">NOG11_13180</name>
</gene>
<dbReference type="AlphaFoldDB" id="A0A9X2LAZ5"/>
<dbReference type="Proteomes" id="UP001142610">
    <property type="component" value="Unassembled WGS sequence"/>
</dbReference>
<accession>A0A9X2LAZ5</accession>
<organism evidence="1 2">
    <name type="scientific">Parvularcula maris</name>
    <dbReference type="NCBI Taxonomy" id="2965077"/>
    <lineage>
        <taxon>Bacteria</taxon>
        <taxon>Pseudomonadati</taxon>
        <taxon>Pseudomonadota</taxon>
        <taxon>Alphaproteobacteria</taxon>
        <taxon>Parvularculales</taxon>
        <taxon>Parvularculaceae</taxon>
        <taxon>Parvularcula</taxon>
    </lineage>
</organism>